<name>A0A2V2NEM8_9EURY</name>
<dbReference type="NCBIfam" id="NF009067">
    <property type="entry name" value="PRK12402.1"/>
    <property type="match status" value="1"/>
</dbReference>
<protein>
    <recommendedName>
        <fullName evidence="2">Replication factor C small subunit</fullName>
    </recommendedName>
    <alternativeName>
        <fullName evidence="6">Clamp loader small subunit</fullName>
    </alternativeName>
</protein>
<dbReference type="GeneID" id="97549408"/>
<evidence type="ECO:0000259" key="7">
    <source>
        <dbReference type="Pfam" id="PF08542"/>
    </source>
</evidence>
<dbReference type="GO" id="GO:0006261">
    <property type="term" value="P:DNA-templated DNA replication"/>
    <property type="evidence" value="ECO:0007669"/>
    <property type="project" value="TreeGrafter"/>
</dbReference>
<dbReference type="RefSeq" id="WP_109967330.1">
    <property type="nucleotide sequence ID" value="NZ_CP176093.1"/>
</dbReference>
<dbReference type="CDD" id="cd00009">
    <property type="entry name" value="AAA"/>
    <property type="match status" value="1"/>
</dbReference>
<dbReference type="OrthoDB" id="7928at2157"/>
<dbReference type="Pfam" id="PF08542">
    <property type="entry name" value="Rep_fac_C"/>
    <property type="match status" value="1"/>
</dbReference>
<dbReference type="InterPro" id="IPR013748">
    <property type="entry name" value="Rep_factorC_C"/>
</dbReference>
<dbReference type="InterPro" id="IPR050238">
    <property type="entry name" value="DNA_Rep/Repair_Clamp_Loader"/>
</dbReference>
<evidence type="ECO:0000256" key="6">
    <source>
        <dbReference type="ARBA" id="ARBA00031749"/>
    </source>
</evidence>
<dbReference type="Gene3D" id="3.40.50.300">
    <property type="entry name" value="P-loop containing nucleotide triphosphate hydrolases"/>
    <property type="match status" value="1"/>
</dbReference>
<dbReference type="PANTHER" id="PTHR11669">
    <property type="entry name" value="REPLICATION FACTOR C / DNA POLYMERASE III GAMMA-TAU SUBUNIT"/>
    <property type="match status" value="1"/>
</dbReference>
<dbReference type="GO" id="GO:0005524">
    <property type="term" value="F:ATP binding"/>
    <property type="evidence" value="ECO:0007669"/>
    <property type="project" value="UniProtKB-KW"/>
</dbReference>
<dbReference type="GO" id="GO:0006281">
    <property type="term" value="P:DNA repair"/>
    <property type="evidence" value="ECO:0007669"/>
    <property type="project" value="TreeGrafter"/>
</dbReference>
<dbReference type="GO" id="GO:0005663">
    <property type="term" value="C:DNA replication factor C complex"/>
    <property type="evidence" value="ECO:0007669"/>
    <property type="project" value="TreeGrafter"/>
</dbReference>
<dbReference type="SUPFAM" id="SSF48019">
    <property type="entry name" value="post-AAA+ oligomerization domain-like"/>
    <property type="match status" value="1"/>
</dbReference>
<evidence type="ECO:0000313" key="9">
    <source>
        <dbReference type="Proteomes" id="UP000245657"/>
    </source>
</evidence>
<dbReference type="GO" id="GO:0003689">
    <property type="term" value="F:DNA clamp loader activity"/>
    <property type="evidence" value="ECO:0007669"/>
    <property type="project" value="TreeGrafter"/>
</dbReference>
<keyword evidence="3" id="KW-0235">DNA replication</keyword>
<accession>A0A2V2NEM8</accession>
<dbReference type="SUPFAM" id="SSF52540">
    <property type="entry name" value="P-loop containing nucleoside triphosphate hydrolases"/>
    <property type="match status" value="1"/>
</dbReference>
<comment type="caution">
    <text evidence="8">The sequence shown here is derived from an EMBL/GenBank/DDBJ whole genome shotgun (WGS) entry which is preliminary data.</text>
</comment>
<reference evidence="8 9" key="1">
    <citation type="submission" date="2018-05" db="EMBL/GenBank/DDBJ databases">
        <title>Draft genome of Methanospirillum lacunae Ki8-1.</title>
        <authorList>
            <person name="Dueholm M.S."/>
            <person name="Nielsen P.H."/>
            <person name="Bakmann L.F."/>
            <person name="Otzen D.E."/>
        </authorList>
    </citation>
    <scope>NUCLEOTIDE SEQUENCE [LARGE SCALE GENOMIC DNA]</scope>
    <source>
        <strain evidence="8 9">Ki8-1</strain>
    </source>
</reference>
<dbReference type="GO" id="GO:0003677">
    <property type="term" value="F:DNA binding"/>
    <property type="evidence" value="ECO:0007669"/>
    <property type="project" value="InterPro"/>
</dbReference>
<dbReference type="PANTHER" id="PTHR11669:SF20">
    <property type="entry name" value="REPLICATION FACTOR C SUBUNIT 4"/>
    <property type="match status" value="1"/>
</dbReference>
<dbReference type="EMBL" id="QGMY01000002">
    <property type="protein sequence ID" value="PWR74051.1"/>
    <property type="molecule type" value="Genomic_DNA"/>
</dbReference>
<keyword evidence="5" id="KW-0067">ATP-binding</keyword>
<organism evidence="8 9">
    <name type="scientific">Methanospirillum lacunae</name>
    <dbReference type="NCBI Taxonomy" id="668570"/>
    <lineage>
        <taxon>Archaea</taxon>
        <taxon>Methanobacteriati</taxon>
        <taxon>Methanobacteriota</taxon>
        <taxon>Stenosarchaea group</taxon>
        <taxon>Methanomicrobia</taxon>
        <taxon>Methanomicrobiales</taxon>
        <taxon>Methanospirillaceae</taxon>
        <taxon>Methanospirillum</taxon>
    </lineage>
</organism>
<dbReference type="InterPro" id="IPR027417">
    <property type="entry name" value="P-loop_NTPase"/>
</dbReference>
<proteinExistence type="inferred from homology"/>
<dbReference type="Gene3D" id="1.10.8.60">
    <property type="match status" value="1"/>
</dbReference>
<keyword evidence="9" id="KW-1185">Reference proteome</keyword>
<gene>
    <name evidence="8" type="ORF">DK846_02520</name>
</gene>
<sequence length="332" mass="37669">MTFWIEKFRPIDLDQIIGQERVIEVLRKFADSQMLPHLLVTGPHGTGKSIAVEATLKKLYGDSWLDNVTIFQTADLMERGRSYLETDERFMHLYKPDESFLSNLKHAINSYASIRPINAEFKVLWFEDAHTLSQDVQHALRRIMERYSRTCRFVFCTTQASSVIPPISSRCLPLFFIPLSREQILARLKEILQTMGATDTVNDEELGILVAAAGGDLRKAIMYLQVRVGTGTEITPATFDEGETRKIAAAAFIAMQSKDIATAQRRLEGLMIEYGLSAREVLQELMLIVRREYYHPDIISSIADTDYIITHAGNEYLQMNALAAKIVGEVFL</sequence>
<evidence type="ECO:0000256" key="2">
    <source>
        <dbReference type="ARBA" id="ARBA00014164"/>
    </source>
</evidence>
<dbReference type="AlphaFoldDB" id="A0A2V2NEM8"/>
<keyword evidence="4" id="KW-0547">Nucleotide-binding</keyword>
<dbReference type="Gene3D" id="1.20.272.10">
    <property type="match status" value="1"/>
</dbReference>
<dbReference type="Proteomes" id="UP000245657">
    <property type="component" value="Unassembled WGS sequence"/>
</dbReference>
<evidence type="ECO:0000256" key="3">
    <source>
        <dbReference type="ARBA" id="ARBA00022705"/>
    </source>
</evidence>
<dbReference type="Pfam" id="PF03215">
    <property type="entry name" value="Rad17"/>
    <property type="match status" value="1"/>
</dbReference>
<dbReference type="InterPro" id="IPR008921">
    <property type="entry name" value="DNA_pol3_clamp-load_cplx_C"/>
</dbReference>
<comment type="similarity">
    <text evidence="1">Belongs to the activator 1 small subunits family. RfcS subfamily.</text>
</comment>
<evidence type="ECO:0000256" key="5">
    <source>
        <dbReference type="ARBA" id="ARBA00022840"/>
    </source>
</evidence>
<evidence type="ECO:0000313" key="8">
    <source>
        <dbReference type="EMBL" id="PWR74051.1"/>
    </source>
</evidence>
<evidence type="ECO:0000256" key="4">
    <source>
        <dbReference type="ARBA" id="ARBA00022741"/>
    </source>
</evidence>
<evidence type="ECO:0000256" key="1">
    <source>
        <dbReference type="ARBA" id="ARBA00009668"/>
    </source>
</evidence>
<feature type="domain" description="Replication factor C C-terminal" evidence="7">
    <location>
        <begin position="254"/>
        <end position="325"/>
    </location>
</feature>